<dbReference type="EMBL" id="JAQOSO010000013">
    <property type="protein sequence ID" value="MDJ1173154.1"/>
    <property type="molecule type" value="Genomic_DNA"/>
</dbReference>
<evidence type="ECO:0000313" key="2">
    <source>
        <dbReference type="Proteomes" id="UP001235849"/>
    </source>
</evidence>
<reference evidence="1 2" key="1">
    <citation type="submission" date="2023-01" db="EMBL/GenBank/DDBJ databases">
        <title>Novel diversity within Roseofilum (Cyanobacteria; Desertifilaceae) from marine benthic mats with descriptions of four novel species.</title>
        <authorList>
            <person name="Wang Y."/>
            <person name="Berthold D.E."/>
            <person name="Hu J."/>
            <person name="Lefler F.W."/>
            <person name="Laughinghouse H.D. IV."/>
        </authorList>
    </citation>
    <scope>NUCLEOTIDE SEQUENCE [LARGE SCALE GENOMIC DNA]</scope>
    <source>
        <strain evidence="1 2">BLCC-M114</strain>
    </source>
</reference>
<organism evidence="1 2">
    <name type="scientific">Roseofilum capinflatum BLCC-M114</name>
    <dbReference type="NCBI Taxonomy" id="3022440"/>
    <lineage>
        <taxon>Bacteria</taxon>
        <taxon>Bacillati</taxon>
        <taxon>Cyanobacteriota</taxon>
        <taxon>Cyanophyceae</taxon>
        <taxon>Desertifilales</taxon>
        <taxon>Desertifilaceae</taxon>
        <taxon>Roseofilum</taxon>
        <taxon>Roseofilum capinflatum</taxon>
    </lineage>
</organism>
<keyword evidence="2" id="KW-1185">Reference proteome</keyword>
<sequence>MNSSHTLTVTRNNQTFGVEISIHPPSAYIQEHLQELLPSWQKDPVSVIIFLQQAQMSLTEISPEVEAEKQILWENFIRWSDLVADSLGDRGYVTDVFDPRTGYPRRSSPGTLHHSDVPAVHATLGYPIEKNGDCAAIVHPHWGSAVYPSVMISTAPLSEIFTALQREVL</sequence>
<gene>
    <name evidence="1" type="ORF">PMG25_03520</name>
</gene>
<evidence type="ECO:0000313" key="1">
    <source>
        <dbReference type="EMBL" id="MDJ1173154.1"/>
    </source>
</evidence>
<dbReference type="PANTHER" id="PTHR13192">
    <property type="entry name" value="MY011 PROTEIN"/>
    <property type="match status" value="1"/>
</dbReference>
<dbReference type="RefSeq" id="WP_283765528.1">
    <property type="nucleotide sequence ID" value="NZ_JAQOSO010000013.1"/>
</dbReference>
<dbReference type="PANTHER" id="PTHR13192:SF3">
    <property type="entry name" value="COBALAMIN TRAFFICKING PROTEIN CBLD"/>
    <property type="match status" value="1"/>
</dbReference>
<comment type="caution">
    <text evidence="1">The sequence shown here is derived from an EMBL/GenBank/DDBJ whole genome shotgun (WGS) entry which is preliminary data.</text>
</comment>
<accession>A0ABT7B202</accession>
<protein>
    <submittedName>
        <fullName evidence="1">Methylmalonic aciduria and homocystinuria type D protein</fullName>
    </submittedName>
</protein>
<proteinExistence type="predicted"/>
<name>A0ABT7B202_9CYAN</name>
<dbReference type="Pfam" id="PF10229">
    <property type="entry name" value="MMADHC"/>
    <property type="match status" value="1"/>
</dbReference>
<dbReference type="Proteomes" id="UP001235849">
    <property type="component" value="Unassembled WGS sequence"/>
</dbReference>
<dbReference type="InterPro" id="IPR019362">
    <property type="entry name" value="MMADHC"/>
</dbReference>